<evidence type="ECO:0000313" key="2">
    <source>
        <dbReference type="Proteomes" id="UP001281614"/>
    </source>
</evidence>
<dbReference type="Proteomes" id="UP001281614">
    <property type="component" value="Unassembled WGS sequence"/>
</dbReference>
<evidence type="ECO:0000313" key="1">
    <source>
        <dbReference type="EMBL" id="KAK2757798.1"/>
    </source>
</evidence>
<comment type="caution">
    <text evidence="1">The sequence shown here is derived from an EMBL/GenBank/DDBJ whole genome shotgun (WGS) entry which is preliminary data.</text>
</comment>
<sequence length="93" mass="10002">MPCHVMMLGLERAEDEAEKVFQIVLGPEAISTAVLSSGKRLVSRQKPPESNSAQSIVQLRPNGQARTTARYEYHLGGKVTLAVVSASPISTPI</sequence>
<reference evidence="1" key="1">
    <citation type="submission" date="2023-02" db="EMBL/GenBank/DDBJ databases">
        <title>Colletotrichum kahawae CIFC_Que2 genome sequencing and assembly.</title>
        <authorList>
            <person name="Baroncelli R."/>
        </authorList>
    </citation>
    <scope>NUCLEOTIDE SEQUENCE</scope>
    <source>
        <strain evidence="1">CIFC_Que2</strain>
    </source>
</reference>
<protein>
    <submittedName>
        <fullName evidence="1">Uncharacterized protein</fullName>
    </submittedName>
</protein>
<proteinExistence type="predicted"/>
<keyword evidence="2" id="KW-1185">Reference proteome</keyword>
<name>A0AAE0D7Q3_COLKA</name>
<organism evidence="1 2">
    <name type="scientific">Colletotrichum kahawae</name>
    <name type="common">Coffee berry disease fungus</name>
    <dbReference type="NCBI Taxonomy" id="34407"/>
    <lineage>
        <taxon>Eukaryota</taxon>
        <taxon>Fungi</taxon>
        <taxon>Dikarya</taxon>
        <taxon>Ascomycota</taxon>
        <taxon>Pezizomycotina</taxon>
        <taxon>Sordariomycetes</taxon>
        <taxon>Hypocreomycetidae</taxon>
        <taxon>Glomerellales</taxon>
        <taxon>Glomerellaceae</taxon>
        <taxon>Colletotrichum</taxon>
        <taxon>Colletotrichum gloeosporioides species complex</taxon>
    </lineage>
</organism>
<accession>A0AAE0D7Q3</accession>
<dbReference type="EMBL" id="VYYT01000197">
    <property type="protein sequence ID" value="KAK2757798.1"/>
    <property type="molecule type" value="Genomic_DNA"/>
</dbReference>
<gene>
    <name evidence="1" type="ORF">CKAH01_16957</name>
</gene>
<dbReference type="AlphaFoldDB" id="A0AAE0D7Q3"/>